<dbReference type="Pfam" id="PF02588">
    <property type="entry name" value="YitT_membrane"/>
    <property type="match status" value="1"/>
</dbReference>
<organism evidence="8 9">
    <name type="scientific">Alkalibaculum bacchi</name>
    <dbReference type="NCBI Taxonomy" id="645887"/>
    <lineage>
        <taxon>Bacteria</taxon>
        <taxon>Bacillati</taxon>
        <taxon>Bacillota</taxon>
        <taxon>Clostridia</taxon>
        <taxon>Eubacteriales</taxon>
        <taxon>Eubacteriaceae</taxon>
        <taxon>Alkalibaculum</taxon>
    </lineage>
</organism>
<evidence type="ECO:0000256" key="4">
    <source>
        <dbReference type="ARBA" id="ARBA00022989"/>
    </source>
</evidence>
<dbReference type="AlphaFoldDB" id="A0A366I603"/>
<protein>
    <submittedName>
        <fullName evidence="8">Uncharacterized membrane-anchored protein YitT (DUF2179 family)</fullName>
    </submittedName>
</protein>
<gene>
    <name evidence="8" type="ORF">DES36_11112</name>
</gene>
<feature type="transmembrane region" description="Helical" evidence="6">
    <location>
        <begin position="151"/>
        <end position="171"/>
    </location>
</feature>
<dbReference type="Gene3D" id="3.30.70.120">
    <property type="match status" value="1"/>
</dbReference>
<dbReference type="InterPro" id="IPR015867">
    <property type="entry name" value="N-reg_PII/ATP_PRibTrfase_C"/>
</dbReference>
<proteinExistence type="predicted"/>
<evidence type="ECO:0000259" key="7">
    <source>
        <dbReference type="Pfam" id="PF10035"/>
    </source>
</evidence>
<dbReference type="EMBL" id="QNRX01000011">
    <property type="protein sequence ID" value="RBP62582.1"/>
    <property type="molecule type" value="Genomic_DNA"/>
</dbReference>
<comment type="caution">
    <text evidence="8">The sequence shown here is derived from an EMBL/GenBank/DDBJ whole genome shotgun (WGS) entry which is preliminary data.</text>
</comment>
<accession>A0A366I603</accession>
<feature type="transmembrane region" description="Helical" evidence="6">
    <location>
        <begin position="109"/>
        <end position="130"/>
    </location>
</feature>
<dbReference type="RefSeq" id="WP_113920905.1">
    <property type="nucleotide sequence ID" value="NZ_QNRX01000011.1"/>
</dbReference>
<feature type="transmembrane region" description="Helical" evidence="6">
    <location>
        <begin position="53"/>
        <end position="74"/>
    </location>
</feature>
<evidence type="ECO:0000256" key="1">
    <source>
        <dbReference type="ARBA" id="ARBA00004651"/>
    </source>
</evidence>
<dbReference type="Pfam" id="PF10035">
    <property type="entry name" value="DUF2179"/>
    <property type="match status" value="1"/>
</dbReference>
<keyword evidence="4 6" id="KW-1133">Transmembrane helix</keyword>
<evidence type="ECO:0000313" key="9">
    <source>
        <dbReference type="Proteomes" id="UP000253490"/>
    </source>
</evidence>
<dbReference type="InterPro" id="IPR051461">
    <property type="entry name" value="UPF0750_membrane"/>
</dbReference>
<evidence type="ECO:0000256" key="5">
    <source>
        <dbReference type="ARBA" id="ARBA00023136"/>
    </source>
</evidence>
<evidence type="ECO:0000313" key="8">
    <source>
        <dbReference type="EMBL" id="RBP62582.1"/>
    </source>
</evidence>
<feature type="domain" description="DUF2179" evidence="7">
    <location>
        <begin position="225"/>
        <end position="279"/>
    </location>
</feature>
<evidence type="ECO:0000256" key="2">
    <source>
        <dbReference type="ARBA" id="ARBA00022475"/>
    </source>
</evidence>
<dbReference type="InterPro" id="IPR003740">
    <property type="entry name" value="YitT"/>
</dbReference>
<keyword evidence="2" id="KW-1003">Cell membrane</keyword>
<reference evidence="8 9" key="1">
    <citation type="submission" date="2018-06" db="EMBL/GenBank/DDBJ databases">
        <title>Genomic Encyclopedia of Type Strains, Phase IV (KMG-IV): sequencing the most valuable type-strain genomes for metagenomic binning, comparative biology and taxonomic classification.</title>
        <authorList>
            <person name="Goeker M."/>
        </authorList>
    </citation>
    <scope>NUCLEOTIDE SEQUENCE [LARGE SCALE GENOMIC DNA]</scope>
    <source>
        <strain evidence="8 9">DSM 22112</strain>
    </source>
</reference>
<feature type="transmembrane region" description="Helical" evidence="6">
    <location>
        <begin position="12"/>
        <end position="33"/>
    </location>
</feature>
<keyword evidence="5 6" id="KW-0472">Membrane</keyword>
<evidence type="ECO:0000256" key="6">
    <source>
        <dbReference type="SAM" id="Phobius"/>
    </source>
</evidence>
<dbReference type="Proteomes" id="UP000253490">
    <property type="component" value="Unassembled WGS sequence"/>
</dbReference>
<dbReference type="PIRSF" id="PIRSF006483">
    <property type="entry name" value="Membrane_protein_YitT"/>
    <property type="match status" value="1"/>
</dbReference>
<sequence>MTNNFKRISKLLLDYFGISIGCMIMAVAFNSFFVPARIAPGGFSGLAAVIYHFTNFPIGITTLVLTIPLFIISIKLLGAKFGAKSFYGTIFFSLCIDFIVKSPQLTDDLFLSSVFGGILLGIGIGIIFRFGGTTGGTDLLAALMHHYFRTISVSTWLLIVDSIVVAIAGIAFQDIEVALYSILTIYINMRLMDVIQEGISNTKAFYIISKNSTEIAYRIMKDLDRGVTTLRGKGAYTNEDRDVLLCVVNRAEVFQLKDIVRSIDPNAFVILADVHEVIGEGFKNID</sequence>
<dbReference type="GO" id="GO:0005886">
    <property type="term" value="C:plasma membrane"/>
    <property type="evidence" value="ECO:0007669"/>
    <property type="project" value="UniProtKB-SubCell"/>
</dbReference>
<dbReference type="InterPro" id="IPR019264">
    <property type="entry name" value="DUF2179"/>
</dbReference>
<dbReference type="OrthoDB" id="3180973at2"/>
<name>A0A366I603_9FIRM</name>
<dbReference type="PANTHER" id="PTHR33545">
    <property type="entry name" value="UPF0750 MEMBRANE PROTEIN YITT-RELATED"/>
    <property type="match status" value="1"/>
</dbReference>
<keyword evidence="9" id="KW-1185">Reference proteome</keyword>
<keyword evidence="3 6" id="KW-0812">Transmembrane</keyword>
<feature type="transmembrane region" description="Helical" evidence="6">
    <location>
        <begin position="86"/>
        <end position="103"/>
    </location>
</feature>
<dbReference type="PANTHER" id="PTHR33545:SF5">
    <property type="entry name" value="UPF0750 MEMBRANE PROTEIN YITT"/>
    <property type="match status" value="1"/>
</dbReference>
<dbReference type="CDD" id="cd16380">
    <property type="entry name" value="YitT_C"/>
    <property type="match status" value="1"/>
</dbReference>
<evidence type="ECO:0000256" key="3">
    <source>
        <dbReference type="ARBA" id="ARBA00022692"/>
    </source>
</evidence>
<comment type="subcellular location">
    <subcellularLocation>
        <location evidence="1">Cell membrane</location>
        <topology evidence="1">Multi-pass membrane protein</topology>
    </subcellularLocation>
</comment>